<sequence length="102" mass="11018">MASRTLAPLYGGRYVLGIASVAPFTCTCPLSTRPPPTRTVEFYYGSRKYVGTGKLGDTLLHVVKENGMPFANFGACGGKCHVLINTCISAIYYHVLINNLSN</sequence>
<dbReference type="Gene3D" id="3.10.20.30">
    <property type="match status" value="1"/>
</dbReference>
<evidence type="ECO:0000313" key="1">
    <source>
        <dbReference type="EMBL" id="VDK76736.1"/>
    </source>
</evidence>
<proteinExistence type="predicted"/>
<accession>A0A3P6SP33</accession>
<protein>
    <recommendedName>
        <fullName evidence="3">2Fe-2S ferredoxin-type domain-containing protein</fullName>
    </recommendedName>
</protein>
<keyword evidence="2" id="KW-1185">Reference proteome</keyword>
<dbReference type="OrthoDB" id="268593at2759"/>
<dbReference type="Proteomes" id="UP000271889">
    <property type="component" value="Unassembled WGS sequence"/>
</dbReference>
<gene>
    <name evidence="1" type="ORF">CGOC_LOCUS7277</name>
</gene>
<dbReference type="AlphaFoldDB" id="A0A3P6SP33"/>
<reference evidence="1 2" key="1">
    <citation type="submission" date="2018-11" db="EMBL/GenBank/DDBJ databases">
        <authorList>
            <consortium name="Pathogen Informatics"/>
        </authorList>
    </citation>
    <scope>NUCLEOTIDE SEQUENCE [LARGE SCALE GENOMIC DNA]</scope>
</reference>
<dbReference type="InterPro" id="IPR012675">
    <property type="entry name" value="Beta-grasp_dom_sf"/>
</dbReference>
<evidence type="ECO:0000313" key="2">
    <source>
        <dbReference type="Proteomes" id="UP000271889"/>
    </source>
</evidence>
<name>A0A3P6SP33_CYLGO</name>
<evidence type="ECO:0008006" key="3">
    <source>
        <dbReference type="Google" id="ProtNLM"/>
    </source>
</evidence>
<dbReference type="EMBL" id="UYRV01025057">
    <property type="protein sequence ID" value="VDK76736.1"/>
    <property type="molecule type" value="Genomic_DNA"/>
</dbReference>
<organism evidence="1 2">
    <name type="scientific">Cylicostephanus goldi</name>
    <name type="common">Nematode worm</name>
    <dbReference type="NCBI Taxonomy" id="71465"/>
    <lineage>
        <taxon>Eukaryota</taxon>
        <taxon>Metazoa</taxon>
        <taxon>Ecdysozoa</taxon>
        <taxon>Nematoda</taxon>
        <taxon>Chromadorea</taxon>
        <taxon>Rhabditida</taxon>
        <taxon>Rhabditina</taxon>
        <taxon>Rhabditomorpha</taxon>
        <taxon>Strongyloidea</taxon>
        <taxon>Strongylidae</taxon>
        <taxon>Cylicostephanus</taxon>
    </lineage>
</organism>